<feature type="region of interest" description="Disordered" evidence="1">
    <location>
        <begin position="129"/>
        <end position="216"/>
    </location>
</feature>
<feature type="region of interest" description="Disordered" evidence="1">
    <location>
        <begin position="424"/>
        <end position="498"/>
    </location>
</feature>
<name>A0ABQ5DK68_9ASTR</name>
<dbReference type="EMBL" id="BQNB010015322">
    <property type="protein sequence ID" value="GJT38686.1"/>
    <property type="molecule type" value="Genomic_DNA"/>
</dbReference>
<reference evidence="2" key="2">
    <citation type="submission" date="2022-01" db="EMBL/GenBank/DDBJ databases">
        <authorList>
            <person name="Yamashiro T."/>
            <person name="Shiraishi A."/>
            <person name="Satake H."/>
            <person name="Nakayama K."/>
        </authorList>
    </citation>
    <scope>NUCLEOTIDE SEQUENCE</scope>
</reference>
<reference evidence="2" key="1">
    <citation type="journal article" date="2022" name="Int. J. Mol. Sci.">
        <title>Draft Genome of Tanacetum Coccineum: Genomic Comparison of Closely Related Tanacetum-Family Plants.</title>
        <authorList>
            <person name="Yamashiro T."/>
            <person name="Shiraishi A."/>
            <person name="Nakayama K."/>
            <person name="Satake H."/>
        </authorList>
    </citation>
    <scope>NUCLEOTIDE SEQUENCE</scope>
</reference>
<feature type="compositionally biased region" description="Basic and acidic residues" evidence="1">
    <location>
        <begin position="438"/>
        <end position="451"/>
    </location>
</feature>
<evidence type="ECO:0000313" key="2">
    <source>
        <dbReference type="EMBL" id="GJT38686.1"/>
    </source>
</evidence>
<evidence type="ECO:0000313" key="3">
    <source>
        <dbReference type="Proteomes" id="UP001151760"/>
    </source>
</evidence>
<comment type="caution">
    <text evidence="2">The sequence shown here is derived from an EMBL/GenBank/DDBJ whole genome shotgun (WGS) entry which is preliminary data.</text>
</comment>
<accession>A0ABQ5DK68</accession>
<feature type="compositionally biased region" description="Basic residues" evidence="1">
    <location>
        <begin position="452"/>
        <end position="467"/>
    </location>
</feature>
<dbReference type="Proteomes" id="UP001151760">
    <property type="component" value="Unassembled WGS sequence"/>
</dbReference>
<protein>
    <submittedName>
        <fullName evidence="2">Uncharacterized protein</fullName>
    </submittedName>
</protein>
<keyword evidence="3" id="KW-1185">Reference proteome</keyword>
<feature type="compositionally biased region" description="Low complexity" evidence="1">
    <location>
        <begin position="134"/>
        <end position="146"/>
    </location>
</feature>
<sequence>MAQLKYCDKHNQVGFLRKPDESAGFAAIVDFLRGSNLMYALTTNPTIYDSLVKQFWQTATANTLVDGTLELQATIDTIVYTITEASIRSKLRLADASGITMLPNNEIFEGMGYMGPLLPAMLSIANPSAGQEAPSVTQPQPSSSVVPPTPPTTQPIPSEATTIPPLSQPAPPTPIAETTNASPSPTPSPAHEPMEHTFEHPSTDQQPPTPSQEATIPVNGTIKTKLGEGCSMETNRPLGKLSSLCQLIKERDAREGEFKRIASVLVCDFEEISLFLKKLILSLQYLFTDRGEEKERLYDRRRTRLKFLERKKNNFSKKKQRTCCFEAQSYTEEDWDTIRAKLKANAELKKSVLGKDLTVEDYAKRMVELNQGTWKLTQLKKLNFEEVKAEFEKLVKQLDTYVPMNFEATKESLKRFGEELQTKTKKKLKFDNEGTQPTEEKVEEDKDEKPTKKTGKRRKHIARKGFHTHLDKDESEDSDEANEKDDSTSGTKIPINPIPLATKSPSIANYKIIKQGRKELHRIVMRKYGMNEPEDEFEKVLWEYLKNMFEEPLSTYSIWSLLGQQRIICWRYYDACRVHYLNLESVDVYMLIKRKYPLYAEVCKAMLDKKLHEGKQMRIDTKF</sequence>
<feature type="compositionally biased region" description="Acidic residues" evidence="1">
    <location>
        <begin position="473"/>
        <end position="483"/>
    </location>
</feature>
<proteinExistence type="predicted"/>
<feature type="compositionally biased region" description="Basic and acidic residues" evidence="1">
    <location>
        <begin position="192"/>
        <end position="202"/>
    </location>
</feature>
<gene>
    <name evidence="2" type="ORF">Tco_0938551</name>
</gene>
<evidence type="ECO:0000256" key="1">
    <source>
        <dbReference type="SAM" id="MobiDB-lite"/>
    </source>
</evidence>
<organism evidence="2 3">
    <name type="scientific">Tanacetum coccineum</name>
    <dbReference type="NCBI Taxonomy" id="301880"/>
    <lineage>
        <taxon>Eukaryota</taxon>
        <taxon>Viridiplantae</taxon>
        <taxon>Streptophyta</taxon>
        <taxon>Embryophyta</taxon>
        <taxon>Tracheophyta</taxon>
        <taxon>Spermatophyta</taxon>
        <taxon>Magnoliopsida</taxon>
        <taxon>eudicotyledons</taxon>
        <taxon>Gunneridae</taxon>
        <taxon>Pentapetalae</taxon>
        <taxon>asterids</taxon>
        <taxon>campanulids</taxon>
        <taxon>Asterales</taxon>
        <taxon>Asteraceae</taxon>
        <taxon>Asteroideae</taxon>
        <taxon>Anthemideae</taxon>
        <taxon>Anthemidinae</taxon>
        <taxon>Tanacetum</taxon>
    </lineage>
</organism>